<accession>A6J6C6</accession>
<feature type="compositionally biased region" description="Basic and acidic residues" evidence="1">
    <location>
        <begin position="27"/>
        <end position="38"/>
    </location>
</feature>
<sequence>MPFDLGQQCPAMQVHRAHVRQRSGFWKQEEASAEERRNPKFPGKYT</sequence>
<evidence type="ECO:0000256" key="1">
    <source>
        <dbReference type="SAM" id="MobiDB-lite"/>
    </source>
</evidence>
<gene>
    <name evidence="2" type="ORF">rCG_62813</name>
</gene>
<protein>
    <submittedName>
        <fullName evidence="2">RCG62813</fullName>
    </submittedName>
</protein>
<proteinExistence type="predicted"/>
<feature type="region of interest" description="Disordered" evidence="1">
    <location>
        <begin position="22"/>
        <end position="46"/>
    </location>
</feature>
<evidence type="ECO:0000313" key="2">
    <source>
        <dbReference type="EMBL" id="EDM00663.1"/>
    </source>
</evidence>
<name>A6J6C6_RAT</name>
<evidence type="ECO:0000313" key="3">
    <source>
        <dbReference type="Proteomes" id="UP000234681"/>
    </source>
</evidence>
<dbReference type="Proteomes" id="UP000234681">
    <property type="component" value="Chromosome 2"/>
</dbReference>
<organism evidence="2 3">
    <name type="scientific">Rattus norvegicus</name>
    <name type="common">Rat</name>
    <dbReference type="NCBI Taxonomy" id="10116"/>
    <lineage>
        <taxon>Eukaryota</taxon>
        <taxon>Metazoa</taxon>
        <taxon>Chordata</taxon>
        <taxon>Craniata</taxon>
        <taxon>Vertebrata</taxon>
        <taxon>Euteleostomi</taxon>
        <taxon>Mammalia</taxon>
        <taxon>Eutheria</taxon>
        <taxon>Euarchontoglires</taxon>
        <taxon>Glires</taxon>
        <taxon>Rodentia</taxon>
        <taxon>Myomorpha</taxon>
        <taxon>Muroidea</taxon>
        <taxon>Muridae</taxon>
        <taxon>Murinae</taxon>
        <taxon>Rattus</taxon>
    </lineage>
</organism>
<dbReference type="EMBL" id="CH473976">
    <property type="protein sequence ID" value="EDM00663.1"/>
    <property type="molecule type" value="Genomic_DNA"/>
</dbReference>
<dbReference type="AlphaFoldDB" id="A6J6C6"/>
<reference evidence="2 3" key="1">
    <citation type="submission" date="2005-09" db="EMBL/GenBank/DDBJ databases">
        <authorList>
            <person name="Mural R.J."/>
            <person name="Li P.W."/>
            <person name="Adams M.D."/>
            <person name="Amanatides P.G."/>
            <person name="Baden-Tillson H."/>
            <person name="Barnstead M."/>
            <person name="Chin S.H."/>
            <person name="Dew I."/>
            <person name="Evans C.A."/>
            <person name="Ferriera S."/>
            <person name="Flanigan M."/>
            <person name="Fosler C."/>
            <person name="Glodek A."/>
            <person name="Gu Z."/>
            <person name="Holt R.A."/>
            <person name="Jennings D."/>
            <person name="Kraft C.L."/>
            <person name="Lu F."/>
            <person name="Nguyen T."/>
            <person name="Nusskern D.R."/>
            <person name="Pfannkoch C.M."/>
            <person name="Sitter C."/>
            <person name="Sutton G.G."/>
            <person name="Venter J.C."/>
            <person name="Wang Z."/>
            <person name="Woodage T."/>
            <person name="Zheng X.H."/>
            <person name="Zhong F."/>
        </authorList>
    </citation>
    <scope>NUCLEOTIDE SEQUENCE [LARGE SCALE GENOMIC DNA]</scope>
    <source>
        <strain>BN</strain>
        <strain evidence="3">Sprague-Dawley</strain>
    </source>
</reference>